<proteinExistence type="predicted"/>
<reference evidence="2" key="2">
    <citation type="submission" date="2020-09" db="EMBL/GenBank/DDBJ databases">
        <authorList>
            <person name="Sun Q."/>
            <person name="Ohkuma M."/>
        </authorList>
    </citation>
    <scope>NUCLEOTIDE SEQUENCE</scope>
    <source>
        <strain evidence="2">JCM 31311</strain>
    </source>
</reference>
<sequence>MKALKIVTAVFLTASLLSAPAFAQQTTTSAAQITAPAVDQGLDLYVDGTLIASGALAYSNTIVTLGAAGYSTITAYPHGAARTAAPVYSVNYFSTVPNQVVHLNIGGGYSVFVY</sequence>
<dbReference type="Proteomes" id="UP000603865">
    <property type="component" value="Unassembled WGS sequence"/>
</dbReference>
<keyword evidence="1" id="KW-0732">Signal</keyword>
<gene>
    <name evidence="2" type="ORF">GCM10008957_25560</name>
</gene>
<organism evidence="2 3">
    <name type="scientific">Deinococcus ruber</name>
    <dbReference type="NCBI Taxonomy" id="1848197"/>
    <lineage>
        <taxon>Bacteria</taxon>
        <taxon>Thermotogati</taxon>
        <taxon>Deinococcota</taxon>
        <taxon>Deinococci</taxon>
        <taxon>Deinococcales</taxon>
        <taxon>Deinococcaceae</taxon>
        <taxon>Deinococcus</taxon>
    </lineage>
</organism>
<feature type="chain" id="PRO_5036903467" description="PEGA domain-containing protein" evidence="1">
    <location>
        <begin position="24"/>
        <end position="114"/>
    </location>
</feature>
<feature type="signal peptide" evidence="1">
    <location>
        <begin position="1"/>
        <end position="23"/>
    </location>
</feature>
<comment type="caution">
    <text evidence="2">The sequence shown here is derived from an EMBL/GenBank/DDBJ whole genome shotgun (WGS) entry which is preliminary data.</text>
</comment>
<accession>A0A918C9I0</accession>
<dbReference type="RefSeq" id="WP_189090902.1">
    <property type="nucleotide sequence ID" value="NZ_BMQL01000013.1"/>
</dbReference>
<evidence type="ECO:0008006" key="4">
    <source>
        <dbReference type="Google" id="ProtNLM"/>
    </source>
</evidence>
<evidence type="ECO:0000313" key="3">
    <source>
        <dbReference type="Proteomes" id="UP000603865"/>
    </source>
</evidence>
<evidence type="ECO:0000313" key="2">
    <source>
        <dbReference type="EMBL" id="GGR11529.1"/>
    </source>
</evidence>
<keyword evidence="3" id="KW-1185">Reference proteome</keyword>
<name>A0A918C9I0_9DEIO</name>
<reference evidence="2" key="1">
    <citation type="journal article" date="2014" name="Int. J. Syst. Evol. Microbiol.">
        <title>Complete genome sequence of Corynebacterium casei LMG S-19264T (=DSM 44701T), isolated from a smear-ripened cheese.</title>
        <authorList>
            <consortium name="US DOE Joint Genome Institute (JGI-PGF)"/>
            <person name="Walter F."/>
            <person name="Albersmeier A."/>
            <person name="Kalinowski J."/>
            <person name="Ruckert C."/>
        </authorList>
    </citation>
    <scope>NUCLEOTIDE SEQUENCE</scope>
    <source>
        <strain evidence="2">JCM 31311</strain>
    </source>
</reference>
<dbReference type="AlphaFoldDB" id="A0A918C9I0"/>
<protein>
    <recommendedName>
        <fullName evidence="4">PEGA domain-containing protein</fullName>
    </recommendedName>
</protein>
<dbReference type="EMBL" id="BMQL01000013">
    <property type="protein sequence ID" value="GGR11529.1"/>
    <property type="molecule type" value="Genomic_DNA"/>
</dbReference>
<evidence type="ECO:0000256" key="1">
    <source>
        <dbReference type="SAM" id="SignalP"/>
    </source>
</evidence>